<dbReference type="STRING" id="1977882.B9T28_03920"/>
<dbReference type="EMBL" id="NEGB01000002">
    <property type="protein sequence ID" value="OTG66412.1"/>
    <property type="molecule type" value="Genomic_DNA"/>
</dbReference>
<evidence type="ECO:0000313" key="2">
    <source>
        <dbReference type="Proteomes" id="UP000242765"/>
    </source>
</evidence>
<evidence type="ECO:0008006" key="3">
    <source>
        <dbReference type="Google" id="ProtNLM"/>
    </source>
</evidence>
<dbReference type="Proteomes" id="UP000242765">
    <property type="component" value="Unassembled WGS sequence"/>
</dbReference>
<proteinExistence type="predicted"/>
<sequence length="75" mass="8862">MKKYSNDKELNKFIRQLIKDGIASFRPGKKHDFLLVNQLQKITIPGTPSDRKAYLNFKTDIRRALQCQRIPFQQL</sequence>
<organism evidence="1 2">
    <name type="scientific">Acinetobacter silvestris</name>
    <dbReference type="NCBI Taxonomy" id="1977882"/>
    <lineage>
        <taxon>Bacteria</taxon>
        <taxon>Pseudomonadati</taxon>
        <taxon>Pseudomonadota</taxon>
        <taxon>Gammaproteobacteria</taxon>
        <taxon>Moraxellales</taxon>
        <taxon>Moraxellaceae</taxon>
        <taxon>Acinetobacter</taxon>
    </lineage>
</organism>
<protein>
    <recommendedName>
        <fullName evidence="3">HicA protein</fullName>
    </recommendedName>
</protein>
<name>A0A1Y3CLB0_9GAMM</name>
<reference evidence="1 2" key="1">
    <citation type="submission" date="2017-04" db="EMBL/GenBank/DDBJ databases">
        <title>High diversity of culturable Acinetobacter species in natural soil and water ecosystems.</title>
        <authorList>
            <person name="Nemec A."/>
            <person name="Radolfova-Krizova L."/>
        </authorList>
    </citation>
    <scope>NUCLEOTIDE SEQUENCE [LARGE SCALE GENOMIC DNA]</scope>
    <source>
        <strain evidence="1 2">ANC 4999</strain>
    </source>
</reference>
<dbReference type="AlphaFoldDB" id="A0A1Y3CLB0"/>
<gene>
    <name evidence="1" type="ORF">B9T28_03920</name>
</gene>
<dbReference type="OrthoDB" id="3621556at2"/>
<keyword evidence="2" id="KW-1185">Reference proteome</keyword>
<comment type="caution">
    <text evidence="1">The sequence shown here is derived from an EMBL/GenBank/DDBJ whole genome shotgun (WGS) entry which is preliminary data.</text>
</comment>
<evidence type="ECO:0000313" key="1">
    <source>
        <dbReference type="EMBL" id="OTG66412.1"/>
    </source>
</evidence>
<accession>A0A1Y3CLB0</accession>